<feature type="compositionally biased region" description="Polar residues" evidence="1">
    <location>
        <begin position="49"/>
        <end position="58"/>
    </location>
</feature>
<dbReference type="AlphaFoldDB" id="A0A1V2LC65"/>
<dbReference type="Pfam" id="PF02194">
    <property type="entry name" value="PXA"/>
    <property type="match status" value="1"/>
</dbReference>
<name>A0A1V2LC65_CYBFA</name>
<dbReference type="InterPro" id="IPR003114">
    <property type="entry name" value="Phox_assoc"/>
</dbReference>
<dbReference type="GO" id="GO:0035091">
    <property type="term" value="F:phosphatidylinositol binding"/>
    <property type="evidence" value="ECO:0007669"/>
    <property type="project" value="TreeGrafter"/>
</dbReference>
<comment type="caution">
    <text evidence="3">The sequence shown here is derived from an EMBL/GenBank/DDBJ whole genome shotgun (WGS) entry which is preliminary data.</text>
</comment>
<organism evidence="3 4">
    <name type="scientific">Cyberlindnera fabianii</name>
    <name type="common">Yeast</name>
    <name type="synonym">Hansenula fabianii</name>
    <dbReference type="NCBI Taxonomy" id="36022"/>
    <lineage>
        <taxon>Eukaryota</taxon>
        <taxon>Fungi</taxon>
        <taxon>Dikarya</taxon>
        <taxon>Ascomycota</taxon>
        <taxon>Saccharomycotina</taxon>
        <taxon>Saccharomycetes</taxon>
        <taxon>Phaffomycetales</taxon>
        <taxon>Phaffomycetaceae</taxon>
        <taxon>Cyberlindnera</taxon>
    </lineage>
</organism>
<dbReference type="PANTHER" id="PTHR22775">
    <property type="entry name" value="SORTING NEXIN"/>
    <property type="match status" value="1"/>
</dbReference>
<dbReference type="OMA" id="ICIRIKL"/>
<accession>A0A1V2LC65</accession>
<sequence>MSSERPLNPRQRIVKLRSYNKTPLKRSPGATPLRPSTPSDKADSETDSTKSQTPVSQSPEYLQQLIKKQFFPNSSCNNFQDVLPALTSSTDVDTELYALIGLLFRSFIHKWYKNITDDTEFTNELVKVVAHITRQLETRLKAIDVIDLLFDDIPFVLDEHLSSYRRVLKELGSSYLPFETIDSGFDHISSHIALTRSPESKDLYLKMLANNILQKLLPPDEFKSELVKKFVGALIGDMLFKIITNKLSQPYQIFEIIQLLCKAIVGDAEKPPNKGAPTPDTNPPIETPNNLFTSAISSISHFIADTTSSKSSCGSRSHKKVGSLHVFSFINNLFCISKHRPTVYSAIKTFSLLAKHDKLDHIFYNILLNRVVKPLCSVSIFKSAIKAARTNLFPTDEDMGPPRIEPDLEEFEKIRQTTKDYLLKVCKKFQVVSYLFLATNDEELDAVIDDFLTSFEHQRLNEHLVFRLVDLLVLRLIPEMSES</sequence>
<feature type="region of interest" description="Disordered" evidence="1">
    <location>
        <begin position="1"/>
        <end position="58"/>
    </location>
</feature>
<reference evidence="4" key="1">
    <citation type="journal article" date="2017" name="Genome Announc.">
        <title>Genome sequences of Cyberlindnera fabianii 65, Pichia kudriavzevii 129, and Saccharomyces cerevisiae 131 isolated from fermented masau fruits in Zimbabwe.</title>
        <authorList>
            <person name="van Rijswijck I.M.H."/>
            <person name="Derks M.F.L."/>
            <person name="Abee T."/>
            <person name="de Ridder D."/>
            <person name="Smid E.J."/>
        </authorList>
    </citation>
    <scope>NUCLEOTIDE SEQUENCE [LARGE SCALE GENOMIC DNA]</scope>
    <source>
        <strain evidence="4">65</strain>
    </source>
</reference>
<dbReference type="SMART" id="SM00313">
    <property type="entry name" value="PXA"/>
    <property type="match status" value="1"/>
</dbReference>
<dbReference type="PROSITE" id="PS51207">
    <property type="entry name" value="PXA"/>
    <property type="match status" value="1"/>
</dbReference>
<dbReference type="PANTHER" id="PTHR22775:SF3">
    <property type="entry name" value="SORTING NEXIN-13"/>
    <property type="match status" value="1"/>
</dbReference>
<dbReference type="VEuPathDB" id="FungiDB:BON22_1157"/>
<feature type="domain" description="PXA" evidence="2">
    <location>
        <begin position="89"/>
        <end position="264"/>
    </location>
</feature>
<evidence type="ECO:0000313" key="3">
    <source>
        <dbReference type="EMBL" id="ONH68946.1"/>
    </source>
</evidence>
<dbReference type="STRING" id="36022.A0A1V2LC65"/>
<proteinExistence type="predicted"/>
<gene>
    <name evidence="3" type="ORF">BON22_1157</name>
</gene>
<evidence type="ECO:0000256" key="1">
    <source>
        <dbReference type="SAM" id="MobiDB-lite"/>
    </source>
</evidence>
<dbReference type="SUPFAM" id="SSF48371">
    <property type="entry name" value="ARM repeat"/>
    <property type="match status" value="1"/>
</dbReference>
<protein>
    <submittedName>
        <fullName evidence="3">PXA domain protein 1</fullName>
    </submittedName>
</protein>
<keyword evidence="4" id="KW-1185">Reference proteome</keyword>
<dbReference type="EMBL" id="MPUK01000002">
    <property type="protein sequence ID" value="ONH68946.1"/>
    <property type="molecule type" value="Genomic_DNA"/>
</dbReference>
<dbReference type="InterPro" id="IPR016024">
    <property type="entry name" value="ARM-type_fold"/>
</dbReference>
<evidence type="ECO:0000313" key="4">
    <source>
        <dbReference type="Proteomes" id="UP000189513"/>
    </source>
</evidence>
<evidence type="ECO:0000259" key="2">
    <source>
        <dbReference type="PROSITE" id="PS51207"/>
    </source>
</evidence>
<dbReference type="Proteomes" id="UP000189513">
    <property type="component" value="Unassembled WGS sequence"/>
</dbReference>